<dbReference type="GO" id="GO:0016042">
    <property type="term" value="P:lipid catabolic process"/>
    <property type="evidence" value="ECO:0007669"/>
    <property type="project" value="UniProtKB-KW"/>
</dbReference>
<evidence type="ECO:0000259" key="4">
    <source>
        <dbReference type="PROSITE" id="PS51635"/>
    </source>
</evidence>
<dbReference type="InterPro" id="IPR016035">
    <property type="entry name" value="Acyl_Trfase/lysoPLipase"/>
</dbReference>
<sequence length="270" mass="28545">MSHALVLGGGGVTGIAWETGVLLGLRDAGHDVLSQLDLVVGTSAGSTVGAQILSNIDLEDLFARQTADNHNEISPLLDLEALAIIFGEMASGGTTTDEQRSRIGELALNATTVDERTRRTVIEKRLPSHDWPTKKLMLTTIDAVTGQFVTWTKDSGVSLVDAVASSCAVPSVWPCVTIDGHRYYDGGLRNSANAYLAQGHENVTVIAPMTGGPSPIVDAELQDLTASGSAIRMVVADAEAIDAMGPNSLDPRFRRIAAEHGRRQGRSASF</sequence>
<name>A0A6J6MML4_9ZZZZ</name>
<dbReference type="AlphaFoldDB" id="A0A6J6MML4"/>
<dbReference type="Gene3D" id="3.40.1090.10">
    <property type="entry name" value="Cytosolic phospholipase A2 catalytic domain"/>
    <property type="match status" value="2"/>
</dbReference>
<dbReference type="GO" id="GO:0016787">
    <property type="term" value="F:hydrolase activity"/>
    <property type="evidence" value="ECO:0007669"/>
    <property type="project" value="UniProtKB-KW"/>
</dbReference>
<reference evidence="5" key="1">
    <citation type="submission" date="2020-05" db="EMBL/GenBank/DDBJ databases">
        <authorList>
            <person name="Chiriac C."/>
            <person name="Salcher M."/>
            <person name="Ghai R."/>
            <person name="Kavagutti S V."/>
        </authorList>
    </citation>
    <scope>NUCLEOTIDE SEQUENCE</scope>
</reference>
<dbReference type="PANTHER" id="PTHR14226">
    <property type="entry name" value="NEUROPATHY TARGET ESTERASE/SWISS CHEESE D.MELANOGASTER"/>
    <property type="match status" value="1"/>
</dbReference>
<proteinExistence type="predicted"/>
<evidence type="ECO:0000256" key="1">
    <source>
        <dbReference type="ARBA" id="ARBA00022801"/>
    </source>
</evidence>
<evidence type="ECO:0000256" key="3">
    <source>
        <dbReference type="ARBA" id="ARBA00023098"/>
    </source>
</evidence>
<feature type="domain" description="PNPLA" evidence="4">
    <location>
        <begin position="5"/>
        <end position="198"/>
    </location>
</feature>
<protein>
    <submittedName>
        <fullName evidence="5">Unannotated protein</fullName>
    </submittedName>
</protein>
<gene>
    <name evidence="5" type="ORF">UFOPK2334_00806</name>
</gene>
<dbReference type="InterPro" id="IPR002641">
    <property type="entry name" value="PNPLA_dom"/>
</dbReference>
<keyword evidence="3" id="KW-0443">Lipid metabolism</keyword>
<keyword evidence="2" id="KW-0442">Lipid degradation</keyword>
<evidence type="ECO:0000313" key="5">
    <source>
        <dbReference type="EMBL" id="CAB4675531.1"/>
    </source>
</evidence>
<dbReference type="Pfam" id="PF01734">
    <property type="entry name" value="Patatin"/>
    <property type="match status" value="1"/>
</dbReference>
<dbReference type="PANTHER" id="PTHR14226:SF57">
    <property type="entry name" value="BLR7027 PROTEIN"/>
    <property type="match status" value="1"/>
</dbReference>
<dbReference type="PROSITE" id="PS51635">
    <property type="entry name" value="PNPLA"/>
    <property type="match status" value="1"/>
</dbReference>
<evidence type="ECO:0000256" key="2">
    <source>
        <dbReference type="ARBA" id="ARBA00022963"/>
    </source>
</evidence>
<organism evidence="5">
    <name type="scientific">freshwater metagenome</name>
    <dbReference type="NCBI Taxonomy" id="449393"/>
    <lineage>
        <taxon>unclassified sequences</taxon>
        <taxon>metagenomes</taxon>
        <taxon>ecological metagenomes</taxon>
    </lineage>
</organism>
<keyword evidence="1" id="KW-0378">Hydrolase</keyword>
<dbReference type="SUPFAM" id="SSF52151">
    <property type="entry name" value="FabD/lysophospholipase-like"/>
    <property type="match status" value="1"/>
</dbReference>
<dbReference type="EMBL" id="CAEZXA010000059">
    <property type="protein sequence ID" value="CAB4675531.1"/>
    <property type="molecule type" value="Genomic_DNA"/>
</dbReference>
<dbReference type="InterPro" id="IPR050301">
    <property type="entry name" value="NTE"/>
</dbReference>
<accession>A0A6J6MML4</accession>